<dbReference type="Pfam" id="PF05065">
    <property type="entry name" value="Phage_capsid"/>
    <property type="match status" value="1"/>
</dbReference>
<protein>
    <submittedName>
        <fullName evidence="3">HK97 family phage major capsid protein</fullName>
    </submittedName>
</protein>
<dbReference type="SUPFAM" id="SSF56563">
    <property type="entry name" value="Major capsid protein gp5"/>
    <property type="match status" value="1"/>
</dbReference>
<feature type="domain" description="Phage capsid-like C-terminal" evidence="2">
    <location>
        <begin position="148"/>
        <end position="378"/>
    </location>
</feature>
<dbReference type="Proteomes" id="UP000230161">
    <property type="component" value="Unassembled WGS sequence"/>
</dbReference>
<dbReference type="EMBL" id="PGFB01000003">
    <property type="protein sequence ID" value="PJJ62178.1"/>
    <property type="molecule type" value="Genomic_DNA"/>
</dbReference>
<comment type="caution">
    <text evidence="3">The sequence shown here is derived from an EMBL/GenBank/DDBJ whole genome shotgun (WGS) entry which is preliminary data.</text>
</comment>
<comment type="subcellular location">
    <subcellularLocation>
        <location evidence="1">Virion</location>
    </subcellularLocation>
</comment>
<keyword evidence="4" id="KW-1185">Reference proteome</keyword>
<evidence type="ECO:0000313" key="3">
    <source>
        <dbReference type="EMBL" id="PJJ62178.1"/>
    </source>
</evidence>
<dbReference type="Gene3D" id="3.30.2320.10">
    <property type="entry name" value="hypothetical protein PF0899 domain"/>
    <property type="match status" value="1"/>
</dbReference>
<evidence type="ECO:0000313" key="4">
    <source>
        <dbReference type="Proteomes" id="UP000230161"/>
    </source>
</evidence>
<dbReference type="OrthoDB" id="8444243at2"/>
<organism evidence="3 4">
    <name type="scientific">Compostimonas suwonensis</name>
    <dbReference type="NCBI Taxonomy" id="1048394"/>
    <lineage>
        <taxon>Bacteria</taxon>
        <taxon>Bacillati</taxon>
        <taxon>Actinomycetota</taxon>
        <taxon>Actinomycetes</taxon>
        <taxon>Micrococcales</taxon>
        <taxon>Microbacteriaceae</taxon>
        <taxon>Compostimonas</taxon>
    </lineage>
</organism>
<dbReference type="AlphaFoldDB" id="A0A2M9BW49"/>
<evidence type="ECO:0000256" key="1">
    <source>
        <dbReference type="ARBA" id="ARBA00004328"/>
    </source>
</evidence>
<reference evidence="3 4" key="1">
    <citation type="submission" date="2017-11" db="EMBL/GenBank/DDBJ databases">
        <title>Genomic Encyclopedia of Archaeal and Bacterial Type Strains, Phase II (KMG-II): From Individual Species to Whole Genera.</title>
        <authorList>
            <person name="Goeker M."/>
        </authorList>
    </citation>
    <scope>NUCLEOTIDE SEQUENCE [LARGE SCALE GENOMIC DNA]</scope>
    <source>
        <strain evidence="3 4">DSM 25625</strain>
    </source>
</reference>
<evidence type="ECO:0000259" key="2">
    <source>
        <dbReference type="Pfam" id="PF05065"/>
    </source>
</evidence>
<proteinExistence type="predicted"/>
<dbReference type="InterPro" id="IPR024455">
    <property type="entry name" value="Phage_capsid"/>
</dbReference>
<gene>
    <name evidence="3" type="ORF">CLV54_1975</name>
</gene>
<dbReference type="Gene3D" id="3.30.2400.10">
    <property type="entry name" value="Major capsid protein gp5"/>
    <property type="match status" value="1"/>
</dbReference>
<sequence length="383" mass="41579">MNLLEKIEYYKTRTEQLLKTCMDEGRDLTEAELAEVEKMKTEGEAAAASMKRAAESKKLFDSIAGTVDSEVANENRGGFLALTGAGAKSASKRMVSQLVQSHGQKAFLTPGVVDFQVPLESTSPLEIQRIPQSILEVLKTTERAVPKWEYLRQTVFTNNAAIVAPGATKPTSVVTVDKADGELFVFAHLSEAIDKFLLEDNDSMAAFLQSQLLYGLARKLEAEVLSGDGTTGHLTGLLNTSGIQTQAFGDDRITTLRAAATKLEVLGHETDVYILNPNDWAAIETTRAGTSGTFDLGGPIDRAQRKVWGSQVVTSPGLPQGTALALDLDAATVDRDTRGVQVDWDRSGVLFEKNQIKARVEGRFGLSVYRPEAIVKITLDDDE</sequence>
<dbReference type="NCBIfam" id="TIGR01554">
    <property type="entry name" value="major_cap_HK97"/>
    <property type="match status" value="1"/>
</dbReference>
<accession>A0A2M9BW49</accession>
<dbReference type="InterPro" id="IPR054612">
    <property type="entry name" value="Phage_capsid-like_C"/>
</dbReference>
<name>A0A2M9BW49_9MICO</name>
<dbReference type="RefSeq" id="WP_157802906.1">
    <property type="nucleotide sequence ID" value="NZ_PGFB01000003.1"/>
</dbReference>